<dbReference type="GO" id="GO:0005886">
    <property type="term" value="C:plasma membrane"/>
    <property type="evidence" value="ECO:0007669"/>
    <property type="project" value="TreeGrafter"/>
</dbReference>
<evidence type="ECO:0000313" key="10">
    <source>
        <dbReference type="Proteomes" id="UP000251135"/>
    </source>
</evidence>
<feature type="domain" description="Ferric oxidoreductase" evidence="8">
    <location>
        <begin position="61"/>
        <end position="143"/>
    </location>
</feature>
<feature type="transmembrane region" description="Helical" evidence="7">
    <location>
        <begin position="67"/>
        <end position="84"/>
    </location>
</feature>
<evidence type="ECO:0000256" key="7">
    <source>
        <dbReference type="SAM" id="Phobius"/>
    </source>
</evidence>
<evidence type="ECO:0000256" key="5">
    <source>
        <dbReference type="ARBA" id="ARBA00023004"/>
    </source>
</evidence>
<evidence type="ECO:0000256" key="3">
    <source>
        <dbReference type="ARBA" id="ARBA00022692"/>
    </source>
</evidence>
<keyword evidence="2" id="KW-0813">Transport</keyword>
<dbReference type="PANTHER" id="PTHR36964">
    <property type="entry name" value="PROTEIN-METHIONINE-SULFOXIDE REDUCTASE HEME-BINDING SUBUNIT MSRQ"/>
    <property type="match status" value="1"/>
</dbReference>
<dbReference type="GO" id="GO:0010181">
    <property type="term" value="F:FMN binding"/>
    <property type="evidence" value="ECO:0007669"/>
    <property type="project" value="TreeGrafter"/>
</dbReference>
<keyword evidence="10" id="KW-1185">Reference proteome</keyword>
<feature type="transmembrane region" description="Helical" evidence="7">
    <location>
        <begin position="5"/>
        <end position="23"/>
    </location>
</feature>
<dbReference type="GO" id="GO:0020037">
    <property type="term" value="F:heme binding"/>
    <property type="evidence" value="ECO:0007669"/>
    <property type="project" value="TreeGrafter"/>
</dbReference>
<dbReference type="InterPro" id="IPR022837">
    <property type="entry name" value="MsrQ-like"/>
</dbReference>
<protein>
    <submittedName>
        <fullName evidence="9">Ferric reductase</fullName>
    </submittedName>
</protein>
<feature type="transmembrane region" description="Helical" evidence="7">
    <location>
        <begin position="133"/>
        <end position="151"/>
    </location>
</feature>
<dbReference type="RefSeq" id="WP_108559190.1">
    <property type="nucleotide sequence ID" value="NZ_MUXE01000009.1"/>
</dbReference>
<evidence type="ECO:0000256" key="4">
    <source>
        <dbReference type="ARBA" id="ARBA00022989"/>
    </source>
</evidence>
<accession>A0A363CYK5</accession>
<dbReference type="InterPro" id="IPR013130">
    <property type="entry name" value="Fe3_Rdtase_TM_dom"/>
</dbReference>
<evidence type="ECO:0000256" key="1">
    <source>
        <dbReference type="ARBA" id="ARBA00004141"/>
    </source>
</evidence>
<keyword evidence="3 7" id="KW-0812">Transmembrane</keyword>
<keyword evidence="5" id="KW-0408">Iron</keyword>
<evidence type="ECO:0000256" key="6">
    <source>
        <dbReference type="ARBA" id="ARBA00023136"/>
    </source>
</evidence>
<dbReference type="OrthoDB" id="9788328at2"/>
<keyword evidence="6 7" id="KW-0472">Membrane</keyword>
<dbReference type="GO" id="GO:0016679">
    <property type="term" value="F:oxidoreductase activity, acting on diphenols and related substances as donors"/>
    <property type="evidence" value="ECO:0007669"/>
    <property type="project" value="TreeGrafter"/>
</dbReference>
<sequence length="184" mass="21902">MKRFFIYLIAFLPIVYLLIRLFIFDDVYDPIKYIYAITGVSATIILFISIIISMIKNKINLMKYRKKVGLLAFFYAFLHLTNFIVFDASFDFEFIIKETLDKPFIYLGMISFFILLFMAITSSKQLFRKYNNYHKLVYISLILITIHWIMAQKSINITQFIYIGIILIIGYYKLLQQIVKNSKI</sequence>
<organism evidence="9 10">
    <name type="scientific">Arcobacter caeni</name>
    <dbReference type="NCBI Taxonomy" id="1912877"/>
    <lineage>
        <taxon>Bacteria</taxon>
        <taxon>Pseudomonadati</taxon>
        <taxon>Campylobacterota</taxon>
        <taxon>Epsilonproteobacteria</taxon>
        <taxon>Campylobacterales</taxon>
        <taxon>Arcobacteraceae</taxon>
        <taxon>Arcobacter</taxon>
    </lineage>
</organism>
<dbReference type="EMBL" id="MUXE01000009">
    <property type="protein sequence ID" value="PUE64186.1"/>
    <property type="molecule type" value="Genomic_DNA"/>
</dbReference>
<gene>
    <name evidence="9" type="ORF">B0174_07265</name>
</gene>
<dbReference type="Proteomes" id="UP000251135">
    <property type="component" value="Unassembled WGS sequence"/>
</dbReference>
<feature type="transmembrane region" description="Helical" evidence="7">
    <location>
        <begin position="104"/>
        <end position="121"/>
    </location>
</feature>
<dbReference type="Pfam" id="PF01794">
    <property type="entry name" value="Ferric_reduct"/>
    <property type="match status" value="1"/>
</dbReference>
<evidence type="ECO:0000259" key="8">
    <source>
        <dbReference type="Pfam" id="PF01794"/>
    </source>
</evidence>
<dbReference type="AlphaFoldDB" id="A0A363CYK5"/>
<feature type="transmembrane region" description="Helical" evidence="7">
    <location>
        <begin position="35"/>
        <end position="55"/>
    </location>
</feature>
<proteinExistence type="predicted"/>
<feature type="transmembrane region" description="Helical" evidence="7">
    <location>
        <begin position="157"/>
        <end position="175"/>
    </location>
</feature>
<name>A0A363CYK5_9BACT</name>
<evidence type="ECO:0000313" key="9">
    <source>
        <dbReference type="EMBL" id="PUE64186.1"/>
    </source>
</evidence>
<dbReference type="PANTHER" id="PTHR36964:SF1">
    <property type="entry name" value="PROTEIN-METHIONINE-SULFOXIDE REDUCTASE HEME-BINDING SUBUNIT MSRQ"/>
    <property type="match status" value="1"/>
</dbReference>
<comment type="subcellular location">
    <subcellularLocation>
        <location evidence="1">Membrane</location>
        <topology evidence="1">Multi-pass membrane protein</topology>
    </subcellularLocation>
</comment>
<reference evidence="9 10" key="1">
    <citation type="submission" date="2017-02" db="EMBL/GenBank/DDBJ databases">
        <title>Arcobacter caeni sp. nov, a new Arcobacter species isolated from reclaimed water.</title>
        <authorList>
            <person name="Figueras M.J."/>
            <person name="Perez-Cataluna A."/>
            <person name="Salas-Masso N."/>
        </authorList>
    </citation>
    <scope>NUCLEOTIDE SEQUENCE [LARGE SCALE GENOMIC DNA]</scope>
    <source>
        <strain evidence="9 10">RW17-10</strain>
    </source>
</reference>
<comment type="caution">
    <text evidence="9">The sequence shown here is derived from an EMBL/GenBank/DDBJ whole genome shotgun (WGS) entry which is preliminary data.</text>
</comment>
<evidence type="ECO:0000256" key="2">
    <source>
        <dbReference type="ARBA" id="ARBA00022448"/>
    </source>
</evidence>
<keyword evidence="4 7" id="KW-1133">Transmembrane helix</keyword>